<dbReference type="EC" id="2.1.1.37" evidence="1"/>
<keyword evidence="8" id="KW-0614">Plasmid</keyword>
<dbReference type="GO" id="GO:0032259">
    <property type="term" value="P:methylation"/>
    <property type="evidence" value="ECO:0007669"/>
    <property type="project" value="UniProtKB-KW"/>
</dbReference>
<dbReference type="PROSITE" id="PS51679">
    <property type="entry name" value="SAM_MT_C5"/>
    <property type="match status" value="1"/>
</dbReference>
<dbReference type="GO" id="GO:0009307">
    <property type="term" value="P:DNA restriction-modification system"/>
    <property type="evidence" value="ECO:0007669"/>
    <property type="project" value="UniProtKB-KW"/>
</dbReference>
<dbReference type="InterPro" id="IPR029063">
    <property type="entry name" value="SAM-dependent_MTases_sf"/>
</dbReference>
<dbReference type="PANTHER" id="PTHR46098:SF1">
    <property type="entry name" value="TRNA (CYTOSINE(38)-C(5))-METHYLTRANSFERASE"/>
    <property type="match status" value="1"/>
</dbReference>
<reference evidence="8 9" key="1">
    <citation type="submission" date="2019-06" db="EMBL/GenBank/DDBJ databases">
        <title>Whole genome sequencing of Lactobacillus johnsonii strain G2A.</title>
        <authorList>
            <person name="Conlan S."/>
            <person name="Thomas P.J."/>
            <person name="Mullikin J."/>
            <person name="Singer J."/>
            <person name="Weaver C."/>
            <person name="Segre J.A."/>
        </authorList>
    </citation>
    <scope>NUCLEOTIDE SEQUENCE [LARGE SCALE GENOMIC DNA]</scope>
    <source>
        <strain evidence="8 9">G2A</strain>
        <plasmid evidence="8 9">unnamed1</plasmid>
    </source>
</reference>
<keyword evidence="4 6" id="KW-0949">S-adenosyl-L-methionine</keyword>
<keyword evidence="2 6" id="KW-0489">Methyltransferase</keyword>
<dbReference type="PRINTS" id="PR00105">
    <property type="entry name" value="C5METTRFRASE"/>
</dbReference>
<dbReference type="InterPro" id="IPR031303">
    <property type="entry name" value="C5_meth_CS"/>
</dbReference>
<dbReference type="AlphaFoldDB" id="A0A9X7TB93"/>
<dbReference type="InterPro" id="IPR050750">
    <property type="entry name" value="C5-MTase"/>
</dbReference>
<dbReference type="PROSITE" id="PS00095">
    <property type="entry name" value="C5_MTASE_2"/>
    <property type="match status" value="1"/>
</dbReference>
<dbReference type="EMBL" id="CP040855">
    <property type="protein sequence ID" value="QIA88495.1"/>
    <property type="molecule type" value="Genomic_DNA"/>
</dbReference>
<evidence type="ECO:0000256" key="4">
    <source>
        <dbReference type="ARBA" id="ARBA00022691"/>
    </source>
</evidence>
<evidence type="ECO:0000256" key="5">
    <source>
        <dbReference type="ARBA" id="ARBA00022747"/>
    </source>
</evidence>
<comment type="similarity">
    <text evidence="6 7">Belongs to the class I-like SAM-binding methyltransferase superfamily. C5-methyltransferase family.</text>
</comment>
<organism evidence="8 9">
    <name type="scientific">Lactobacillus johnsonii</name>
    <dbReference type="NCBI Taxonomy" id="33959"/>
    <lineage>
        <taxon>Bacteria</taxon>
        <taxon>Bacillati</taxon>
        <taxon>Bacillota</taxon>
        <taxon>Bacilli</taxon>
        <taxon>Lactobacillales</taxon>
        <taxon>Lactobacillaceae</taxon>
        <taxon>Lactobacillus</taxon>
    </lineage>
</organism>
<sequence length="395" mass="44065">MQEKVIKQFTIQKGNIQNMTSKKLKESSYQKQIFGPSAVHAKTSALQANKQALLKVEESPCSLRLSDALKSELGGEKTLPTILIMENVKALLSSNGGWDFARVLIEMDQVGYDAEWAVLNSSDVVPQNRERVYIIGHLRGTSTRQVFPIHRKSRDITSTKIVYEKSVKDPAHQSQIVLSPKGCTPTLTATDYKRPYKVAVRQVGNIVKQKGFNNSQRGRIYSTNGLSPTLNTAQGGGLEPKVLVERPLKGLTKNGWHFEQNVFSKNSIAATLKAAGGSGNIPKIAYRPCLTPDRINKRQNGRRFKNCEDPTFTLTSQDRHGVLIESDHTLAIRKLTPKECWRLQGFTDEQFEKAKKAGISNSQLYKQAGNAVTVDVVEQIGRKLGIENKEKKDQY</sequence>
<dbReference type="Pfam" id="PF00145">
    <property type="entry name" value="DNA_methylase"/>
    <property type="match status" value="1"/>
</dbReference>
<evidence type="ECO:0000256" key="6">
    <source>
        <dbReference type="PROSITE-ProRule" id="PRU01016"/>
    </source>
</evidence>
<dbReference type="REBASE" id="378522">
    <property type="entry name" value="M.LjoG2AORF9610P"/>
</dbReference>
<keyword evidence="3 6" id="KW-0808">Transferase</keyword>
<gene>
    <name evidence="8" type="ORF">FEE39_09610</name>
</gene>
<dbReference type="Gene3D" id="3.40.50.150">
    <property type="entry name" value="Vaccinia Virus protein VP39"/>
    <property type="match status" value="1"/>
</dbReference>
<accession>A0A9X7TB93</accession>
<keyword evidence="5" id="KW-0680">Restriction system</keyword>
<proteinExistence type="inferred from homology"/>
<dbReference type="InterPro" id="IPR001525">
    <property type="entry name" value="C5_MeTfrase"/>
</dbReference>
<dbReference type="SUPFAM" id="SSF53335">
    <property type="entry name" value="S-adenosyl-L-methionine-dependent methyltransferases"/>
    <property type="match status" value="1"/>
</dbReference>
<evidence type="ECO:0000256" key="1">
    <source>
        <dbReference type="ARBA" id="ARBA00011975"/>
    </source>
</evidence>
<name>A0A9X7TB93_LACJH</name>
<dbReference type="Gene3D" id="3.90.120.10">
    <property type="entry name" value="DNA Methylase, subunit A, domain 2"/>
    <property type="match status" value="1"/>
</dbReference>
<dbReference type="Proteomes" id="UP000464749">
    <property type="component" value="Plasmid unnamed1"/>
</dbReference>
<evidence type="ECO:0000313" key="8">
    <source>
        <dbReference type="EMBL" id="QIA88495.1"/>
    </source>
</evidence>
<evidence type="ECO:0000313" key="9">
    <source>
        <dbReference type="Proteomes" id="UP000464749"/>
    </source>
</evidence>
<evidence type="ECO:0000256" key="2">
    <source>
        <dbReference type="ARBA" id="ARBA00022603"/>
    </source>
</evidence>
<dbReference type="PANTHER" id="PTHR46098">
    <property type="entry name" value="TRNA (CYTOSINE(38)-C(5))-METHYLTRANSFERASE"/>
    <property type="match status" value="1"/>
</dbReference>
<evidence type="ECO:0000256" key="7">
    <source>
        <dbReference type="RuleBase" id="RU000416"/>
    </source>
</evidence>
<dbReference type="GO" id="GO:0003886">
    <property type="term" value="F:DNA (cytosine-5-)-methyltransferase activity"/>
    <property type="evidence" value="ECO:0007669"/>
    <property type="project" value="UniProtKB-EC"/>
</dbReference>
<protein>
    <recommendedName>
        <fullName evidence="1">DNA (cytosine-5-)-methyltransferase</fullName>
        <ecNumber evidence="1">2.1.1.37</ecNumber>
    </recommendedName>
</protein>
<dbReference type="NCBIfam" id="TIGR00675">
    <property type="entry name" value="dcm"/>
    <property type="match status" value="1"/>
</dbReference>
<evidence type="ECO:0000256" key="3">
    <source>
        <dbReference type="ARBA" id="ARBA00022679"/>
    </source>
</evidence>
<comment type="caution">
    <text evidence="6">Lacks conserved residue(s) required for the propagation of feature annotation.</text>
</comment>
<geneLocation type="plasmid" evidence="8 9">
    <name>unnamed1</name>
</geneLocation>